<proteinExistence type="predicted"/>
<dbReference type="Proteomes" id="UP000582643">
    <property type="component" value="Unassembled WGS sequence"/>
</dbReference>
<gene>
    <name evidence="1" type="ORF">GGE06_008436</name>
</gene>
<keyword evidence="2" id="KW-1185">Reference proteome</keyword>
<dbReference type="RefSeq" id="WP_184933249.1">
    <property type="nucleotide sequence ID" value="NZ_JACHJY010000023.1"/>
</dbReference>
<protein>
    <submittedName>
        <fullName evidence="1">Uncharacterized protein</fullName>
    </submittedName>
</protein>
<comment type="caution">
    <text evidence="1">The sequence shown here is derived from an EMBL/GenBank/DDBJ whole genome shotgun (WGS) entry which is preliminary data.</text>
</comment>
<organism evidence="1 2">
    <name type="scientific">Streptomyces nymphaeiformis</name>
    <dbReference type="NCBI Taxonomy" id="2663842"/>
    <lineage>
        <taxon>Bacteria</taxon>
        <taxon>Bacillati</taxon>
        <taxon>Actinomycetota</taxon>
        <taxon>Actinomycetes</taxon>
        <taxon>Kitasatosporales</taxon>
        <taxon>Streptomycetaceae</taxon>
        <taxon>Streptomyces</taxon>
    </lineage>
</organism>
<sequence length="78" mass="8541">MTNRTDSQQPDPTPDGVLCRAADGSLWRTAGRTRLGEQLYVLDGVDIKSCPKWVREREELLAELTGGPLTLVDEEAAA</sequence>
<dbReference type="AlphaFoldDB" id="A0A7W7U9R6"/>
<evidence type="ECO:0000313" key="1">
    <source>
        <dbReference type="EMBL" id="MBB4987463.1"/>
    </source>
</evidence>
<evidence type="ECO:0000313" key="2">
    <source>
        <dbReference type="Proteomes" id="UP000582643"/>
    </source>
</evidence>
<dbReference type="EMBL" id="JACHJY010000023">
    <property type="protein sequence ID" value="MBB4987463.1"/>
    <property type="molecule type" value="Genomic_DNA"/>
</dbReference>
<reference evidence="1 2" key="1">
    <citation type="submission" date="2020-08" db="EMBL/GenBank/DDBJ databases">
        <title>Genomic Encyclopedia of Type Strains, Phase III (KMG-III): the genomes of soil and plant-associated and newly described type strains.</title>
        <authorList>
            <person name="Whitman W."/>
        </authorList>
    </citation>
    <scope>NUCLEOTIDE SEQUENCE [LARGE SCALE GENOMIC DNA]</scope>
    <source>
        <strain evidence="1 2">SFB5A</strain>
    </source>
</reference>
<accession>A0A7W7U9R6</accession>
<name>A0A7W7U9R6_9ACTN</name>